<dbReference type="EMBL" id="ASGP02000005">
    <property type="protein sequence ID" value="KAH9506691.1"/>
    <property type="molecule type" value="Genomic_DNA"/>
</dbReference>
<organism evidence="1 2">
    <name type="scientific">Dermatophagoides farinae</name>
    <name type="common">American house dust mite</name>
    <dbReference type="NCBI Taxonomy" id="6954"/>
    <lineage>
        <taxon>Eukaryota</taxon>
        <taxon>Metazoa</taxon>
        <taxon>Ecdysozoa</taxon>
        <taxon>Arthropoda</taxon>
        <taxon>Chelicerata</taxon>
        <taxon>Arachnida</taxon>
        <taxon>Acari</taxon>
        <taxon>Acariformes</taxon>
        <taxon>Sarcoptiformes</taxon>
        <taxon>Astigmata</taxon>
        <taxon>Psoroptidia</taxon>
        <taxon>Analgoidea</taxon>
        <taxon>Pyroglyphidae</taxon>
        <taxon>Dermatophagoidinae</taxon>
        <taxon>Dermatophagoides</taxon>
    </lineage>
</organism>
<reference evidence="1" key="2">
    <citation type="journal article" date="2022" name="Res Sq">
        <title>Comparative Genomics Reveals Insights into the Divergent Evolution of Astigmatic Mites and Household Pest Adaptations.</title>
        <authorList>
            <person name="Xiong Q."/>
            <person name="Wan A.T.-Y."/>
            <person name="Liu X.-Y."/>
            <person name="Fung C.S.-H."/>
            <person name="Xiao X."/>
            <person name="Malainual N."/>
            <person name="Hou J."/>
            <person name="Wang L."/>
            <person name="Wang M."/>
            <person name="Yang K."/>
            <person name="Cui Y."/>
            <person name="Leung E."/>
            <person name="Nong W."/>
            <person name="Shin S.-K."/>
            <person name="Au S."/>
            <person name="Jeong K.Y."/>
            <person name="Chew F.T."/>
            <person name="Hui J."/>
            <person name="Leung T.F."/>
            <person name="Tungtrongchitr A."/>
            <person name="Zhong N."/>
            <person name="Liu Z."/>
            <person name="Tsui S."/>
        </authorList>
    </citation>
    <scope>NUCLEOTIDE SEQUENCE</scope>
    <source>
        <strain evidence="1">Derf</strain>
        <tissue evidence="1">Whole organism</tissue>
    </source>
</reference>
<proteinExistence type="predicted"/>
<gene>
    <name evidence="1" type="ORF">DERF_011410</name>
</gene>
<evidence type="ECO:0000313" key="2">
    <source>
        <dbReference type="Proteomes" id="UP000790347"/>
    </source>
</evidence>
<dbReference type="Proteomes" id="UP000790347">
    <property type="component" value="Unassembled WGS sequence"/>
</dbReference>
<evidence type="ECO:0000313" key="1">
    <source>
        <dbReference type="EMBL" id="KAH9506691.1"/>
    </source>
</evidence>
<keyword evidence="2" id="KW-1185">Reference proteome</keyword>
<accession>A0A922HS54</accession>
<sequence>MINYKQETVYLNVNIKLGQTKKRNAKCNNHIELQSPIIDQIDHNISISSCKNLKLVCGGLHS</sequence>
<protein>
    <submittedName>
        <fullName evidence="1">Uncharacterized protein</fullName>
    </submittedName>
</protein>
<name>A0A922HS54_DERFA</name>
<dbReference type="AlphaFoldDB" id="A0A922HS54"/>
<reference evidence="1" key="1">
    <citation type="submission" date="2013-05" db="EMBL/GenBank/DDBJ databases">
        <authorList>
            <person name="Yim A.K.Y."/>
            <person name="Chan T.F."/>
            <person name="Ji K.M."/>
            <person name="Liu X.Y."/>
            <person name="Zhou J.W."/>
            <person name="Li R.Q."/>
            <person name="Yang K.Y."/>
            <person name="Li J."/>
            <person name="Li M."/>
            <person name="Law P.T.W."/>
            <person name="Wu Y.L."/>
            <person name="Cai Z.L."/>
            <person name="Qin H."/>
            <person name="Bao Y."/>
            <person name="Leung R.K.K."/>
            <person name="Ng P.K.S."/>
            <person name="Zou J."/>
            <person name="Zhong X.J."/>
            <person name="Ran P.X."/>
            <person name="Zhong N.S."/>
            <person name="Liu Z.G."/>
            <person name="Tsui S.K.W."/>
        </authorList>
    </citation>
    <scope>NUCLEOTIDE SEQUENCE</scope>
    <source>
        <strain evidence="1">Derf</strain>
        <tissue evidence="1">Whole organism</tissue>
    </source>
</reference>
<comment type="caution">
    <text evidence="1">The sequence shown here is derived from an EMBL/GenBank/DDBJ whole genome shotgun (WGS) entry which is preliminary data.</text>
</comment>